<feature type="signal peptide" evidence="8">
    <location>
        <begin position="1"/>
        <end position="26"/>
    </location>
</feature>
<name>A0A6P1NLZ0_9MICC</name>
<feature type="chain" id="PRO_5027094534" evidence="8">
    <location>
        <begin position="27"/>
        <end position="433"/>
    </location>
</feature>
<keyword evidence="10" id="KW-1185">Reference proteome</keyword>
<dbReference type="InterPro" id="IPR006059">
    <property type="entry name" value="SBP"/>
</dbReference>
<keyword evidence="7" id="KW-0449">Lipoprotein</keyword>
<dbReference type="InterPro" id="IPR006061">
    <property type="entry name" value="SBP_1_CS"/>
</dbReference>
<reference evidence="9 10" key="1">
    <citation type="submission" date="2020-01" db="EMBL/GenBank/DDBJ databases">
        <title>Pseudarthrobacter psychrotolerans sp. nov., isolated from antarctic soil.</title>
        <authorList>
            <person name="Shin Y."/>
            <person name="Park W."/>
        </authorList>
    </citation>
    <scope>NUCLEOTIDE SEQUENCE [LARGE SCALE GENOMIC DNA]</scope>
    <source>
        <strain evidence="9 10">YJ56</strain>
    </source>
</reference>
<evidence type="ECO:0000256" key="6">
    <source>
        <dbReference type="ARBA" id="ARBA00023139"/>
    </source>
</evidence>
<accession>A0A6P1NLZ0</accession>
<keyword evidence="2" id="KW-0813">Transport</keyword>
<dbReference type="EMBL" id="CP047898">
    <property type="protein sequence ID" value="QHK20318.1"/>
    <property type="molecule type" value="Genomic_DNA"/>
</dbReference>
<evidence type="ECO:0000313" key="10">
    <source>
        <dbReference type="Proteomes" id="UP000464186"/>
    </source>
</evidence>
<dbReference type="PROSITE" id="PS01037">
    <property type="entry name" value="SBP_BACTERIAL_1"/>
    <property type="match status" value="1"/>
</dbReference>
<dbReference type="PANTHER" id="PTHR43649">
    <property type="entry name" value="ARABINOSE-BINDING PROTEIN-RELATED"/>
    <property type="match status" value="1"/>
</dbReference>
<organism evidence="9 10">
    <name type="scientific">Pseudarthrobacter psychrotolerans</name>
    <dbReference type="NCBI Taxonomy" id="2697569"/>
    <lineage>
        <taxon>Bacteria</taxon>
        <taxon>Bacillati</taxon>
        <taxon>Actinomycetota</taxon>
        <taxon>Actinomycetes</taxon>
        <taxon>Micrococcales</taxon>
        <taxon>Micrococcaceae</taxon>
        <taxon>Pseudarthrobacter</taxon>
    </lineage>
</organism>
<protein>
    <submittedName>
        <fullName evidence="9">Extracellular solute-binding protein</fullName>
    </submittedName>
</protein>
<dbReference type="KEGG" id="psey:GU243_11890"/>
<evidence type="ECO:0000256" key="7">
    <source>
        <dbReference type="ARBA" id="ARBA00023288"/>
    </source>
</evidence>
<proteinExistence type="inferred from homology"/>
<evidence type="ECO:0000256" key="8">
    <source>
        <dbReference type="SAM" id="SignalP"/>
    </source>
</evidence>
<evidence type="ECO:0000256" key="4">
    <source>
        <dbReference type="ARBA" id="ARBA00022729"/>
    </source>
</evidence>
<dbReference type="SUPFAM" id="SSF53850">
    <property type="entry name" value="Periplasmic binding protein-like II"/>
    <property type="match status" value="1"/>
</dbReference>
<keyword evidence="6" id="KW-0564">Palmitate</keyword>
<dbReference type="Pfam" id="PF01547">
    <property type="entry name" value="SBP_bac_1"/>
    <property type="match status" value="1"/>
</dbReference>
<dbReference type="Gene3D" id="3.40.190.10">
    <property type="entry name" value="Periplasmic binding protein-like II"/>
    <property type="match status" value="1"/>
</dbReference>
<evidence type="ECO:0000256" key="5">
    <source>
        <dbReference type="ARBA" id="ARBA00023136"/>
    </source>
</evidence>
<evidence type="ECO:0000256" key="1">
    <source>
        <dbReference type="ARBA" id="ARBA00008520"/>
    </source>
</evidence>
<dbReference type="InterPro" id="IPR050490">
    <property type="entry name" value="Bact_solute-bd_prot1"/>
</dbReference>
<dbReference type="PROSITE" id="PS51257">
    <property type="entry name" value="PROKAR_LIPOPROTEIN"/>
    <property type="match status" value="1"/>
</dbReference>
<sequence>MKKSTIWAAGVAALGALALTACGAGAGGVTAMSSSPTGAQEVKFWGWAPGYADAVKAFNASHPDIKVVYEEVQPGSKGGYEKMLNAVKADSAACLGQVGYETLTSFAAQGALEDVTSYASKNEGEYVDWTWKAVSPGGKVYAAPVDTAPMALFYNKELFAKHGVAVPTTWEEYKQAAEKLKAADSSISISSPYLNYDYAGLAWQAGAPWFGIDGDSWDVSLDSDANKKVADYWQGLVDAKVISEAPMYDPAWFKGLGDGSIATLVGPVWQAGVIKGDAKAGAGKWAVAPMPQWAAGEDKVGNAGGSATAVLKGCDTPEAAWTFAHWMSTDKDAYSAVIEKAALYPAAKALLDLPSLTKPDEYFSGEKIFDVFKAASNNVDTSWVWGPNMPQTTKDLDDGLSKAWAGNGTLAGAFSTAQTKTVEALKAQGLSVK</sequence>
<dbReference type="PANTHER" id="PTHR43649:SF33">
    <property type="entry name" value="POLYGALACTURONAN_RHAMNOGALACTURONAN-BINDING PROTEIN YTCQ"/>
    <property type="match status" value="1"/>
</dbReference>
<keyword evidence="4 8" id="KW-0732">Signal</keyword>
<evidence type="ECO:0000256" key="3">
    <source>
        <dbReference type="ARBA" id="ARBA00022475"/>
    </source>
</evidence>
<dbReference type="GO" id="GO:0055085">
    <property type="term" value="P:transmembrane transport"/>
    <property type="evidence" value="ECO:0007669"/>
    <property type="project" value="InterPro"/>
</dbReference>
<keyword evidence="3" id="KW-1003">Cell membrane</keyword>
<dbReference type="Proteomes" id="UP000464186">
    <property type="component" value="Chromosome"/>
</dbReference>
<keyword evidence="5" id="KW-0472">Membrane</keyword>
<evidence type="ECO:0000313" key="9">
    <source>
        <dbReference type="EMBL" id="QHK20318.1"/>
    </source>
</evidence>
<dbReference type="AlphaFoldDB" id="A0A6P1NLZ0"/>
<gene>
    <name evidence="9" type="ORF">GU243_11890</name>
</gene>
<evidence type="ECO:0000256" key="2">
    <source>
        <dbReference type="ARBA" id="ARBA00022448"/>
    </source>
</evidence>
<comment type="similarity">
    <text evidence="1">Belongs to the bacterial solute-binding protein 1 family.</text>
</comment>